<dbReference type="RefSeq" id="WP_345332704.1">
    <property type="nucleotide sequence ID" value="NZ_BAABHN010000037.1"/>
</dbReference>
<evidence type="ECO:0000256" key="1">
    <source>
        <dbReference type="SAM" id="MobiDB-lite"/>
    </source>
</evidence>
<dbReference type="EMBL" id="JBHSIM010000037">
    <property type="protein sequence ID" value="MFC4834016.1"/>
    <property type="molecule type" value="Genomic_DNA"/>
</dbReference>
<comment type="caution">
    <text evidence="3">The sequence shown here is derived from an EMBL/GenBank/DDBJ whole genome shotgun (WGS) entry which is preliminary data.</text>
</comment>
<keyword evidence="2" id="KW-0472">Membrane</keyword>
<keyword evidence="2" id="KW-0812">Transmembrane</keyword>
<keyword evidence="2" id="KW-1133">Transmembrane helix</keyword>
<name>A0ABV9RIT0_9PSEU</name>
<evidence type="ECO:0000256" key="2">
    <source>
        <dbReference type="SAM" id="Phobius"/>
    </source>
</evidence>
<sequence length="224" mass="23501">MVMARRATRGPWSRVSSTRDADRRRSALGAPVVFGIVDGVIRWHGSSRLRSNAASGRVSTSWSGRLALLVIALGLVLMHHVVGAHQHASPSPPQAGPAAHSMAGPTAAPPTAHHDHDLAPVPAAAFDSEQARGPDTPAGMLVRSSAAVLHHHPGGSGHDHSGSLLHMCLVALLGAAILLLVLVLVASWWRLPRRSTAQTGHMASAEPRAPPTSSRLAELQLLRL</sequence>
<evidence type="ECO:0000313" key="3">
    <source>
        <dbReference type="EMBL" id="MFC4834016.1"/>
    </source>
</evidence>
<evidence type="ECO:0000313" key="4">
    <source>
        <dbReference type="Proteomes" id="UP001595909"/>
    </source>
</evidence>
<keyword evidence="4" id="KW-1185">Reference proteome</keyword>
<reference evidence="4" key="1">
    <citation type="journal article" date="2019" name="Int. J. Syst. Evol. Microbiol.">
        <title>The Global Catalogue of Microorganisms (GCM) 10K type strain sequencing project: providing services to taxonomists for standard genome sequencing and annotation.</title>
        <authorList>
            <consortium name="The Broad Institute Genomics Platform"/>
            <consortium name="The Broad Institute Genome Sequencing Center for Infectious Disease"/>
            <person name="Wu L."/>
            <person name="Ma J."/>
        </authorList>
    </citation>
    <scope>NUCLEOTIDE SEQUENCE [LARGE SCALE GENOMIC DNA]</scope>
    <source>
        <strain evidence="4">CCUG 50347</strain>
    </source>
</reference>
<feature type="transmembrane region" description="Helical" evidence="2">
    <location>
        <begin position="66"/>
        <end position="82"/>
    </location>
</feature>
<organism evidence="3 4">
    <name type="scientific">Actinomycetospora chibensis</name>
    <dbReference type="NCBI Taxonomy" id="663606"/>
    <lineage>
        <taxon>Bacteria</taxon>
        <taxon>Bacillati</taxon>
        <taxon>Actinomycetota</taxon>
        <taxon>Actinomycetes</taxon>
        <taxon>Pseudonocardiales</taxon>
        <taxon>Pseudonocardiaceae</taxon>
        <taxon>Actinomycetospora</taxon>
    </lineage>
</organism>
<dbReference type="InterPro" id="IPR046151">
    <property type="entry name" value="DUF6153"/>
</dbReference>
<feature type="compositionally biased region" description="Low complexity" evidence="1">
    <location>
        <begin position="96"/>
        <end position="111"/>
    </location>
</feature>
<feature type="transmembrane region" description="Helical" evidence="2">
    <location>
        <begin position="164"/>
        <end position="189"/>
    </location>
</feature>
<feature type="region of interest" description="Disordered" evidence="1">
    <location>
        <begin position="1"/>
        <end position="24"/>
    </location>
</feature>
<gene>
    <name evidence="3" type="ORF">ACFPEL_16495</name>
</gene>
<feature type="region of interest" description="Disordered" evidence="1">
    <location>
        <begin position="86"/>
        <end position="118"/>
    </location>
</feature>
<proteinExistence type="predicted"/>
<dbReference type="Pfam" id="PF19650">
    <property type="entry name" value="DUF6153"/>
    <property type="match status" value="1"/>
</dbReference>
<protein>
    <submittedName>
        <fullName evidence="3">DUF6153 family protein</fullName>
    </submittedName>
</protein>
<accession>A0ABV9RIT0</accession>
<dbReference type="Proteomes" id="UP001595909">
    <property type="component" value="Unassembled WGS sequence"/>
</dbReference>